<evidence type="ECO:0000313" key="3">
    <source>
        <dbReference type="Proteomes" id="UP000230821"/>
    </source>
</evidence>
<feature type="domain" description="Threonyl-tRNA synthetase editing" evidence="1">
    <location>
        <begin position="1"/>
        <end position="136"/>
    </location>
</feature>
<dbReference type="Proteomes" id="UP000230821">
    <property type="component" value="Unassembled WGS sequence"/>
</dbReference>
<dbReference type="GO" id="GO:0004829">
    <property type="term" value="F:threonine-tRNA ligase activity"/>
    <property type="evidence" value="ECO:0007669"/>
    <property type="project" value="InterPro"/>
</dbReference>
<name>A0A2G6KM96_9BACT</name>
<evidence type="ECO:0000313" key="2">
    <source>
        <dbReference type="EMBL" id="PIE36172.1"/>
    </source>
</evidence>
<reference evidence="2 3" key="1">
    <citation type="submission" date="2017-10" db="EMBL/GenBank/DDBJ databases">
        <title>Novel microbial diversity and functional potential in the marine mammal oral microbiome.</title>
        <authorList>
            <person name="Dudek N.K."/>
            <person name="Sun C.L."/>
            <person name="Burstein D."/>
            <person name="Kantor R.S."/>
            <person name="Aliaga Goltsman D.S."/>
            <person name="Bik E.M."/>
            <person name="Thomas B.C."/>
            <person name="Banfield J.F."/>
            <person name="Relman D.A."/>
        </authorList>
    </citation>
    <scope>NUCLEOTIDE SEQUENCE [LARGE SCALE GENOMIC DNA]</scope>
    <source>
        <strain evidence="2">DOLJORAL78_47_16</strain>
    </source>
</reference>
<dbReference type="InterPro" id="IPR015011">
    <property type="entry name" value="Threonyl-tRNA_syn_edit_dom_arc"/>
</dbReference>
<dbReference type="EMBL" id="PDSK01000023">
    <property type="protein sequence ID" value="PIE36172.1"/>
    <property type="molecule type" value="Genomic_DNA"/>
</dbReference>
<accession>A0A2G6KM96</accession>
<dbReference type="Gene3D" id="3.50.80.10">
    <property type="entry name" value="D-tyrosyl-tRNA(Tyr) deacylase"/>
    <property type="match status" value="1"/>
</dbReference>
<dbReference type="Pfam" id="PF08915">
    <property type="entry name" value="tRNA-Thr_ED"/>
    <property type="match status" value="1"/>
</dbReference>
<dbReference type="InterPro" id="IPR023509">
    <property type="entry name" value="DTD-like_sf"/>
</dbReference>
<organism evidence="2 3">
    <name type="scientific">candidate division KSB3 bacterium</name>
    <dbReference type="NCBI Taxonomy" id="2044937"/>
    <lineage>
        <taxon>Bacteria</taxon>
        <taxon>candidate division KSB3</taxon>
    </lineage>
</organism>
<dbReference type="AlphaFoldDB" id="A0A2G6KM96"/>
<comment type="caution">
    <text evidence="2">The sequence shown here is derived from an EMBL/GenBank/DDBJ whole genome shotgun (WGS) entry which is preliminary data.</text>
</comment>
<gene>
    <name evidence="2" type="ORF">CSA56_01055</name>
</gene>
<proteinExistence type="predicted"/>
<dbReference type="GO" id="GO:0005737">
    <property type="term" value="C:cytoplasm"/>
    <property type="evidence" value="ECO:0007669"/>
    <property type="project" value="InterPro"/>
</dbReference>
<dbReference type="GO" id="GO:0008270">
    <property type="term" value="F:zinc ion binding"/>
    <property type="evidence" value="ECO:0007669"/>
    <property type="project" value="InterPro"/>
</dbReference>
<sequence length="136" mass="15498">MKLLMIYAETFAYKTAMKTLDTVPDIDEEHSIERALVGFIQVEAHDAERLSAVETKLIKQLKWAARKNETATIVLHSFAHLSESKASPEVTQQLFSNAERRLFSADYRVHQTPFGYFLDLDIQAPGKPSARIFKDI</sequence>
<evidence type="ECO:0000259" key="1">
    <source>
        <dbReference type="Pfam" id="PF08915"/>
    </source>
</evidence>
<dbReference type="GO" id="GO:0005524">
    <property type="term" value="F:ATP binding"/>
    <property type="evidence" value="ECO:0007669"/>
    <property type="project" value="InterPro"/>
</dbReference>
<protein>
    <recommendedName>
        <fullName evidence="1">Threonyl-tRNA synthetase editing domain-containing protein</fullName>
    </recommendedName>
</protein>